<evidence type="ECO:0000313" key="3">
    <source>
        <dbReference type="EMBL" id="OYN92175.1"/>
    </source>
</evidence>
<feature type="transmembrane region" description="Helical" evidence="2">
    <location>
        <begin position="183"/>
        <end position="204"/>
    </location>
</feature>
<keyword evidence="4" id="KW-1185">Reference proteome</keyword>
<evidence type="ECO:0000313" key="4">
    <source>
        <dbReference type="Proteomes" id="UP000216300"/>
    </source>
</evidence>
<evidence type="ECO:0008006" key="5">
    <source>
        <dbReference type="Google" id="ProtNLM"/>
    </source>
</evidence>
<dbReference type="Proteomes" id="UP000216300">
    <property type="component" value="Unassembled WGS sequence"/>
</dbReference>
<proteinExistence type="predicted"/>
<gene>
    <name evidence="3" type="ORF">CGZ91_01300</name>
</gene>
<accession>A0A255ERF4</accession>
<name>A0A255ERF4_9ACTN</name>
<dbReference type="EMBL" id="NMVJ01000001">
    <property type="protein sequence ID" value="OYN92175.1"/>
    <property type="molecule type" value="Genomic_DNA"/>
</dbReference>
<feature type="compositionally biased region" description="Gly residues" evidence="1">
    <location>
        <begin position="221"/>
        <end position="260"/>
    </location>
</feature>
<protein>
    <recommendedName>
        <fullName evidence="5">DUF3153 domain-containing protein</fullName>
    </recommendedName>
</protein>
<evidence type="ECO:0000256" key="1">
    <source>
        <dbReference type="SAM" id="MobiDB-lite"/>
    </source>
</evidence>
<feature type="compositionally biased region" description="Gly residues" evidence="1">
    <location>
        <begin position="271"/>
        <end position="288"/>
    </location>
</feature>
<keyword evidence="2" id="KW-0472">Membrane</keyword>
<dbReference type="AlphaFoldDB" id="A0A255ERF4"/>
<sequence>MSSEPMSSKPLRRAMALLLAFGCLVLTGCVRVEARATIDGEGKVHAVVDINVDTTAVQASGEQVCDYFSAAFGLSGTPYSLTDRAGCLAEGDVGPGSAITVRHVEDTFVFEFALPAGDPTGGNIGAAGIESFTVAVSFPGTVREVSGTGEKSGNTATWTDPADLFSSAGLRAVGADGSGWSSLVWIGLIVLVLAAVGAIIYLALRKPKAPPPPPNPFDQAGGPGQFGGGQQFGGQQFGGQQFGGQQFGGQSGSPFGGTGQPDGWNPPPPSGGSGWNPGGQTGGWGQSS</sequence>
<evidence type="ECO:0000256" key="2">
    <source>
        <dbReference type="SAM" id="Phobius"/>
    </source>
</evidence>
<reference evidence="3 4" key="1">
    <citation type="submission" date="2017-07" db="EMBL/GenBank/DDBJ databases">
        <title>Draft whole genome sequences of clinical Proprionibacteriaceae strains.</title>
        <authorList>
            <person name="Bernier A.-M."/>
            <person name="Bernard K."/>
            <person name="Domingo M.-C."/>
        </authorList>
    </citation>
    <scope>NUCLEOTIDE SEQUENCE [LARGE SCALE GENOMIC DNA]</scope>
    <source>
        <strain evidence="3 4">NML 150081</strain>
    </source>
</reference>
<feature type="region of interest" description="Disordered" evidence="1">
    <location>
        <begin position="209"/>
        <end position="288"/>
    </location>
</feature>
<keyword evidence="2" id="KW-0812">Transmembrane</keyword>
<comment type="caution">
    <text evidence="3">The sequence shown here is derived from an EMBL/GenBank/DDBJ whole genome shotgun (WGS) entry which is preliminary data.</text>
</comment>
<keyword evidence="2" id="KW-1133">Transmembrane helix</keyword>
<organism evidence="3 4">
    <name type="scientific">Parenemella sanctibonifatiensis</name>
    <dbReference type="NCBI Taxonomy" id="2016505"/>
    <lineage>
        <taxon>Bacteria</taxon>
        <taxon>Bacillati</taxon>
        <taxon>Actinomycetota</taxon>
        <taxon>Actinomycetes</taxon>
        <taxon>Propionibacteriales</taxon>
        <taxon>Propionibacteriaceae</taxon>
        <taxon>Parenemella</taxon>
    </lineage>
</organism>